<evidence type="ECO:0000256" key="2">
    <source>
        <dbReference type="ARBA" id="ARBA00022908"/>
    </source>
</evidence>
<keyword evidence="9" id="KW-1185">Reference proteome</keyword>
<dbReference type="EMBL" id="FOJW01000002">
    <property type="protein sequence ID" value="SFA83026.1"/>
    <property type="molecule type" value="Genomic_DNA"/>
</dbReference>
<organism evidence="8 9">
    <name type="scientific">Lentibacillus halodurans</name>
    <dbReference type="NCBI Taxonomy" id="237679"/>
    <lineage>
        <taxon>Bacteria</taxon>
        <taxon>Bacillati</taxon>
        <taxon>Bacillota</taxon>
        <taxon>Bacilli</taxon>
        <taxon>Bacillales</taxon>
        <taxon>Bacillaceae</taxon>
        <taxon>Lentibacillus</taxon>
    </lineage>
</organism>
<dbReference type="Gene3D" id="1.10.150.130">
    <property type="match status" value="1"/>
</dbReference>
<dbReference type="PROSITE" id="PS51900">
    <property type="entry name" value="CB"/>
    <property type="match status" value="1"/>
</dbReference>
<dbReference type="STRING" id="237679.SAMN04488072_102171"/>
<dbReference type="GO" id="GO:0015074">
    <property type="term" value="P:DNA integration"/>
    <property type="evidence" value="ECO:0007669"/>
    <property type="project" value="UniProtKB-KW"/>
</dbReference>
<dbReference type="CDD" id="cd01189">
    <property type="entry name" value="INT_ICEBs1_C_like"/>
    <property type="match status" value="1"/>
</dbReference>
<gene>
    <name evidence="8" type="ORF">SAMN04488072_102171</name>
</gene>
<feature type="domain" description="Tyr recombinase" evidence="6">
    <location>
        <begin position="167"/>
        <end position="362"/>
    </location>
</feature>
<keyword evidence="4" id="KW-0233">DNA recombination</keyword>
<dbReference type="Pfam" id="PF00589">
    <property type="entry name" value="Phage_integrase"/>
    <property type="match status" value="1"/>
</dbReference>
<dbReference type="InterPro" id="IPR028259">
    <property type="entry name" value="AP2-like_int_N"/>
</dbReference>
<dbReference type="RefSeq" id="WP_090233706.1">
    <property type="nucleotide sequence ID" value="NZ_FOJW01000002.1"/>
</dbReference>
<evidence type="ECO:0000313" key="8">
    <source>
        <dbReference type="EMBL" id="SFA83026.1"/>
    </source>
</evidence>
<evidence type="ECO:0000256" key="1">
    <source>
        <dbReference type="ARBA" id="ARBA00008857"/>
    </source>
</evidence>
<dbReference type="InterPro" id="IPR004107">
    <property type="entry name" value="Integrase_SAM-like_N"/>
</dbReference>
<evidence type="ECO:0000256" key="3">
    <source>
        <dbReference type="ARBA" id="ARBA00023125"/>
    </source>
</evidence>
<feature type="domain" description="Core-binding (CB)" evidence="7">
    <location>
        <begin position="63"/>
        <end position="146"/>
    </location>
</feature>
<evidence type="ECO:0000313" key="9">
    <source>
        <dbReference type="Proteomes" id="UP000198642"/>
    </source>
</evidence>
<dbReference type="Pfam" id="PF14657">
    <property type="entry name" value="Arm-DNA-bind_4"/>
    <property type="match status" value="1"/>
</dbReference>
<dbReference type="SUPFAM" id="SSF56349">
    <property type="entry name" value="DNA breaking-rejoining enzymes"/>
    <property type="match status" value="1"/>
</dbReference>
<dbReference type="InterPro" id="IPR002104">
    <property type="entry name" value="Integrase_catalytic"/>
</dbReference>
<dbReference type="InterPro" id="IPR013762">
    <property type="entry name" value="Integrase-like_cat_sf"/>
</dbReference>
<reference evidence="8 9" key="1">
    <citation type="submission" date="2016-10" db="EMBL/GenBank/DDBJ databases">
        <authorList>
            <person name="de Groot N.N."/>
        </authorList>
    </citation>
    <scope>NUCLEOTIDE SEQUENCE [LARGE SCALE GENOMIC DNA]</scope>
    <source>
        <strain evidence="8 9">CGMCC 1.3702</strain>
    </source>
</reference>
<dbReference type="InterPro" id="IPR050090">
    <property type="entry name" value="Tyrosine_recombinase_XerCD"/>
</dbReference>
<dbReference type="Proteomes" id="UP000198642">
    <property type="component" value="Unassembled WGS sequence"/>
</dbReference>
<dbReference type="InterPro" id="IPR044068">
    <property type="entry name" value="CB"/>
</dbReference>
<dbReference type="PANTHER" id="PTHR30349">
    <property type="entry name" value="PHAGE INTEGRASE-RELATED"/>
    <property type="match status" value="1"/>
</dbReference>
<keyword evidence="3 5" id="KW-0238">DNA-binding</keyword>
<dbReference type="InterPro" id="IPR011010">
    <property type="entry name" value="DNA_brk_join_enz"/>
</dbReference>
<dbReference type="GO" id="GO:0006310">
    <property type="term" value="P:DNA recombination"/>
    <property type="evidence" value="ECO:0007669"/>
    <property type="project" value="UniProtKB-KW"/>
</dbReference>
<sequence length="392" mass="45324">MYSGSVRKDKTSWYYVIEMGKGINGKRKQKKKRGFKTKKEAHKAMTEMLHELNSGTYVEPKKITMNEFLSEWLKNKQLTVGENTYLKYSRTVNSHVIPYIGEIMLPDLSAMHVQQLYHTLSQEKGLSNDNIRNVHKFLSQALKQGVKFEYIPKNVTEFIELPKVQKKEVEVWDLDEVQHFLEVTKTNRYYIVYQIAINTGMRQSEILGLRWKDIDFDRGVLNVRQTLSHFGELKNSTKTAAGARTIALPDQLMHELNKHKVNQAKEKLKSGTFYSDHGLVIATQEGTPLHPRNLLRNFYAQIKKANLKKISFHDLRHTHASLLLKQGAHPKVVSERLGHADTRMTLDTYSHLLPNMQEETAEQFGNMLFGNKPSNNDENTIKETNLPYVINL</sequence>
<keyword evidence="2" id="KW-0229">DNA integration</keyword>
<comment type="similarity">
    <text evidence="1">Belongs to the 'phage' integrase family.</text>
</comment>
<dbReference type="Gene3D" id="1.10.443.10">
    <property type="entry name" value="Intergrase catalytic core"/>
    <property type="match status" value="1"/>
</dbReference>
<dbReference type="Pfam" id="PF14659">
    <property type="entry name" value="Phage_int_SAM_3"/>
    <property type="match status" value="1"/>
</dbReference>
<dbReference type="InterPro" id="IPR010998">
    <property type="entry name" value="Integrase_recombinase_N"/>
</dbReference>
<dbReference type="PROSITE" id="PS51898">
    <property type="entry name" value="TYR_RECOMBINASE"/>
    <property type="match status" value="1"/>
</dbReference>
<dbReference type="OrthoDB" id="9803188at2"/>
<protein>
    <submittedName>
        <fullName evidence="8">Site-specific recombinase XerD</fullName>
    </submittedName>
</protein>
<evidence type="ECO:0000259" key="6">
    <source>
        <dbReference type="PROSITE" id="PS51898"/>
    </source>
</evidence>
<dbReference type="PANTHER" id="PTHR30349:SF64">
    <property type="entry name" value="PROPHAGE INTEGRASE INTD-RELATED"/>
    <property type="match status" value="1"/>
</dbReference>
<dbReference type="AlphaFoldDB" id="A0A1I0W565"/>
<dbReference type="GO" id="GO:0003677">
    <property type="term" value="F:DNA binding"/>
    <property type="evidence" value="ECO:0007669"/>
    <property type="project" value="UniProtKB-UniRule"/>
</dbReference>
<evidence type="ECO:0000256" key="4">
    <source>
        <dbReference type="ARBA" id="ARBA00023172"/>
    </source>
</evidence>
<name>A0A1I0W565_9BACI</name>
<evidence type="ECO:0000256" key="5">
    <source>
        <dbReference type="PROSITE-ProRule" id="PRU01248"/>
    </source>
</evidence>
<evidence type="ECO:0000259" key="7">
    <source>
        <dbReference type="PROSITE" id="PS51900"/>
    </source>
</evidence>
<accession>A0A1I0W565</accession>
<proteinExistence type="inferred from homology"/>